<name>A0ABP8M614_9BACT</name>
<evidence type="ECO:0000313" key="3">
    <source>
        <dbReference type="Proteomes" id="UP001501508"/>
    </source>
</evidence>
<dbReference type="Proteomes" id="UP001501508">
    <property type="component" value="Unassembled WGS sequence"/>
</dbReference>
<evidence type="ECO:0000259" key="1">
    <source>
        <dbReference type="PROSITE" id="PS50878"/>
    </source>
</evidence>
<dbReference type="Pfam" id="PF08388">
    <property type="entry name" value="GIIM"/>
    <property type="match status" value="1"/>
</dbReference>
<dbReference type="Pfam" id="PF00078">
    <property type="entry name" value="RVT_1"/>
    <property type="match status" value="1"/>
</dbReference>
<dbReference type="InterPro" id="IPR000477">
    <property type="entry name" value="RT_dom"/>
</dbReference>
<reference evidence="3" key="1">
    <citation type="journal article" date="2019" name="Int. J. Syst. Evol. Microbiol.">
        <title>The Global Catalogue of Microorganisms (GCM) 10K type strain sequencing project: providing services to taxonomists for standard genome sequencing and annotation.</title>
        <authorList>
            <consortium name="The Broad Institute Genomics Platform"/>
            <consortium name="The Broad Institute Genome Sequencing Center for Infectious Disease"/>
            <person name="Wu L."/>
            <person name="Ma J."/>
        </authorList>
    </citation>
    <scope>NUCLEOTIDE SEQUENCE [LARGE SCALE GENOMIC DNA]</scope>
    <source>
        <strain evidence="3">JCM 31920</strain>
    </source>
</reference>
<gene>
    <name evidence="2" type="ORF">GCM10023091_36360</name>
</gene>
<organism evidence="2 3">
    <name type="scientific">Ravibacter arvi</name>
    <dbReference type="NCBI Taxonomy" id="2051041"/>
    <lineage>
        <taxon>Bacteria</taxon>
        <taxon>Pseudomonadati</taxon>
        <taxon>Bacteroidota</taxon>
        <taxon>Cytophagia</taxon>
        <taxon>Cytophagales</taxon>
        <taxon>Spirosomataceae</taxon>
        <taxon>Ravibacter</taxon>
    </lineage>
</organism>
<sequence length="203" mass="23948">MDGNTLSPKVRFERYCDDIVIHCRSQKQALYLKSKVIGRMAECKLEINEGKTHVVYCKNEQNAERAHQKVSYNFLGYTLRPKLSLTKHGLKLLTAACMSHSSKLDVRGKIRKMPIRKFQGNIQQLAEKINVPVRGWINYYCKFNKWTTVGIWWYLQRKVIEWVVKIKKIGKYKAIDWLITVYQNRPNLMSHWHLTPPTLVGRR</sequence>
<dbReference type="SUPFAM" id="SSF56672">
    <property type="entry name" value="DNA/RNA polymerases"/>
    <property type="match status" value="1"/>
</dbReference>
<accession>A0ABP8M614</accession>
<feature type="domain" description="Reverse transcriptase" evidence="1">
    <location>
        <begin position="1"/>
        <end position="79"/>
    </location>
</feature>
<dbReference type="PROSITE" id="PS50878">
    <property type="entry name" value="RT_POL"/>
    <property type="match status" value="1"/>
</dbReference>
<dbReference type="InterPro" id="IPR043502">
    <property type="entry name" value="DNA/RNA_pol_sf"/>
</dbReference>
<evidence type="ECO:0000313" key="2">
    <source>
        <dbReference type="EMBL" id="GAA4445161.1"/>
    </source>
</evidence>
<comment type="caution">
    <text evidence="2">The sequence shown here is derived from an EMBL/GenBank/DDBJ whole genome shotgun (WGS) entry which is preliminary data.</text>
</comment>
<dbReference type="EMBL" id="BAABEY010000033">
    <property type="protein sequence ID" value="GAA4445161.1"/>
    <property type="molecule type" value="Genomic_DNA"/>
</dbReference>
<proteinExistence type="predicted"/>
<protein>
    <recommendedName>
        <fullName evidence="1">Reverse transcriptase domain-containing protein</fullName>
    </recommendedName>
</protein>
<dbReference type="InterPro" id="IPR013597">
    <property type="entry name" value="Mat_intron_G2"/>
</dbReference>
<keyword evidence="3" id="KW-1185">Reference proteome</keyword>